<evidence type="ECO:0000313" key="2">
    <source>
        <dbReference type="Ensembl" id="ENSDCDP00010029863.1"/>
    </source>
</evidence>
<name>A0AAY4C9W7_9TELE</name>
<gene>
    <name evidence="2" type="primary">FAM185A</name>
</gene>
<dbReference type="Ensembl" id="ENSDCDT00010037057.1">
    <property type="protein sequence ID" value="ENSDCDP00010029863.1"/>
    <property type="gene ID" value="ENSDCDG00010019130.1"/>
</dbReference>
<dbReference type="PANTHER" id="PTHR34094">
    <property type="match status" value="1"/>
</dbReference>
<protein>
    <recommendedName>
        <fullName evidence="1">DUF4097 domain-containing protein</fullName>
    </recommendedName>
</protein>
<proteinExistence type="predicted"/>
<dbReference type="PANTHER" id="PTHR34094:SF1">
    <property type="entry name" value="PROTEIN FAM185A"/>
    <property type="match status" value="1"/>
</dbReference>
<evidence type="ECO:0000259" key="1">
    <source>
        <dbReference type="Pfam" id="PF13349"/>
    </source>
</evidence>
<feature type="domain" description="DUF4097" evidence="1">
    <location>
        <begin position="72"/>
        <end position="289"/>
    </location>
</feature>
<reference evidence="2 3" key="1">
    <citation type="submission" date="2020-06" db="EMBL/GenBank/DDBJ databases">
        <authorList>
            <consortium name="Wellcome Sanger Institute Data Sharing"/>
        </authorList>
    </citation>
    <scope>NUCLEOTIDE SEQUENCE [LARGE SCALE GENOMIC DNA]</scope>
</reference>
<dbReference type="InterPro" id="IPR025164">
    <property type="entry name" value="Toastrack_DUF4097"/>
</dbReference>
<organism evidence="2 3">
    <name type="scientific">Denticeps clupeoides</name>
    <name type="common">denticle herring</name>
    <dbReference type="NCBI Taxonomy" id="299321"/>
    <lineage>
        <taxon>Eukaryota</taxon>
        <taxon>Metazoa</taxon>
        <taxon>Chordata</taxon>
        <taxon>Craniata</taxon>
        <taxon>Vertebrata</taxon>
        <taxon>Euteleostomi</taxon>
        <taxon>Actinopterygii</taxon>
        <taxon>Neopterygii</taxon>
        <taxon>Teleostei</taxon>
        <taxon>Clupei</taxon>
        <taxon>Clupeiformes</taxon>
        <taxon>Denticipitoidei</taxon>
        <taxon>Denticipitidae</taxon>
        <taxon>Denticeps</taxon>
    </lineage>
</organism>
<dbReference type="RefSeq" id="XP_028815252.1">
    <property type="nucleotide sequence ID" value="XM_028959419.1"/>
</dbReference>
<evidence type="ECO:0000313" key="3">
    <source>
        <dbReference type="Proteomes" id="UP000694580"/>
    </source>
</evidence>
<sequence length="364" mass="38891">MAARFLPLILSFKPTCFPGVPLLCLRAFSSGDLKTPLQQWTLAVSPFTKVRAQLCCDLTVRPLDPHSFPEADQLFITVFGSGAEHDLKPHHLQVHYNHTDKELIIKDNVSSHVSVHLTAPIKNDLFIETQGTGNVSIQGMENDVCKVQTERGHCVLTSLRSHHVSVQSGGDITGFGTIHGNVDVCSTGDSTVDLHKIQGTTMNVSTEHGLLKVKAIYAESTTVMSSSGQIQLGHVHGDASVQSVMGDVAVDSSNGSLKVSTKSGNIDIYVGQSGSADLSTQEGSVSVRVPANITAALQLSGSSVEISPEICLIEAQRETTVTGMTLTGHFNGPSATEQWIKTQAAKGTISLRIQSWLETLRLGS</sequence>
<dbReference type="GeneTree" id="ENSGT00390000016680"/>
<dbReference type="Proteomes" id="UP000694580">
    <property type="component" value="Chromosome 17"/>
</dbReference>
<reference evidence="2" key="3">
    <citation type="submission" date="2025-09" db="UniProtKB">
        <authorList>
            <consortium name="Ensembl"/>
        </authorList>
    </citation>
    <scope>IDENTIFICATION</scope>
</reference>
<dbReference type="AlphaFoldDB" id="A0AAY4C9W7"/>
<dbReference type="Pfam" id="PF13349">
    <property type="entry name" value="DUF4097"/>
    <property type="match status" value="1"/>
</dbReference>
<accession>A0AAY4C9W7</accession>
<reference evidence="2" key="2">
    <citation type="submission" date="2025-08" db="UniProtKB">
        <authorList>
            <consortium name="Ensembl"/>
        </authorList>
    </citation>
    <scope>IDENTIFICATION</scope>
</reference>
<dbReference type="GeneID" id="114767520"/>
<keyword evidence="3" id="KW-1185">Reference proteome</keyword>